<keyword evidence="1" id="KW-0436">Ligase</keyword>
<name>A0ABY1HE94_9GAMM</name>
<accession>A0ABY1HE94</accession>
<keyword evidence="1" id="KW-0808">Transferase</keyword>
<keyword evidence="1" id="KW-0418">Kinase</keyword>
<dbReference type="GeneID" id="61296500"/>
<dbReference type="Proteomes" id="UP000182660">
    <property type="component" value="Unassembled WGS sequence"/>
</dbReference>
<keyword evidence="2" id="KW-1185">Reference proteome</keyword>
<dbReference type="GO" id="GO:0016301">
    <property type="term" value="F:kinase activity"/>
    <property type="evidence" value="ECO:0007669"/>
    <property type="project" value="UniProtKB-KW"/>
</dbReference>
<organism evidence="1 2">
    <name type="scientific">Moritella viscosa</name>
    <dbReference type="NCBI Taxonomy" id="80854"/>
    <lineage>
        <taxon>Bacteria</taxon>
        <taxon>Pseudomonadati</taxon>
        <taxon>Pseudomonadota</taxon>
        <taxon>Gammaproteobacteria</taxon>
        <taxon>Alteromonadales</taxon>
        <taxon>Moritellaceae</taxon>
        <taxon>Moritella</taxon>
    </lineage>
</organism>
<comment type="caution">
    <text evidence="1">The sequence shown here is derived from an EMBL/GenBank/DDBJ whole genome shotgun (WGS) entry which is preliminary data.</text>
</comment>
<evidence type="ECO:0000313" key="2">
    <source>
        <dbReference type="Proteomes" id="UP000182660"/>
    </source>
</evidence>
<protein>
    <submittedName>
        <fullName evidence="1">Bifunctional pantoate ligase/cytidylate kinase-Pantothenate synthetase-Pantoate--beta-alanine ligase-Pantoate-activating enzyme-Cytidylate kinase-Cytidine monophosphate kinase</fullName>
    </submittedName>
</protein>
<gene>
    <name evidence="1" type="ORF">MT2528_2664</name>
</gene>
<sequence length="118" mass="12942">MNEELLLQELKGKIQGHYDGIMQVAARVLSSCRMFDNDLGILKLEDPSFAQLASKLLAASGIIDGIVNSDVCNAEDMLTAQKAREYALAVKSIADNIAQENKKGLEQSIEQLNTRSFL</sequence>
<dbReference type="EMBL" id="FPLJ01000060">
    <property type="protein sequence ID" value="SGY93907.1"/>
    <property type="molecule type" value="Genomic_DNA"/>
</dbReference>
<reference evidence="1 2" key="1">
    <citation type="submission" date="2016-11" db="EMBL/GenBank/DDBJ databases">
        <authorList>
            <person name="Klemetsen T."/>
        </authorList>
    </citation>
    <scope>NUCLEOTIDE SEQUENCE [LARGE SCALE GENOMIC DNA]</scope>
    <source>
        <strain evidence="1">MT 2528</strain>
    </source>
</reference>
<dbReference type="GO" id="GO:0016874">
    <property type="term" value="F:ligase activity"/>
    <property type="evidence" value="ECO:0007669"/>
    <property type="project" value="UniProtKB-KW"/>
</dbReference>
<proteinExistence type="predicted"/>
<dbReference type="RefSeq" id="WP_075472499.1">
    <property type="nucleotide sequence ID" value="NZ_CAWQZC010000153.1"/>
</dbReference>
<evidence type="ECO:0000313" key="1">
    <source>
        <dbReference type="EMBL" id="SGY93907.1"/>
    </source>
</evidence>